<feature type="transmembrane region" description="Helical" evidence="6">
    <location>
        <begin position="166"/>
        <end position="192"/>
    </location>
</feature>
<dbReference type="InterPro" id="IPR018461">
    <property type="entry name" value="Na/H_Antiport_NhaC-like_C"/>
</dbReference>
<sequence length="498" mass="52930">MEHYGLLSLLPTIVALGLAIWSKRVIESLLAGLLTGVLIMDTMVNGLGHSILFAIPNLFDVIVGHPANQEAGLQGIGILSGTSLPKIFIVVLMLGSFITVLEKSGGALAFGDWLAKKVKTKQGAQTATGIMGCSLFTSSYFSSLATGTVFRPIYDRIKISREKLSFFLDATAAPINVLVPVSGWVAYMTILVEENLPSVENGIAGLVKTIPYNFYNIFMIIFVFLLANNIIKDYGPMKKIEEKYARGEIDYNDNETDSVKDTKDGNASDMLWPLAASVISLVILGSWNYTLASVPFFSKLGVPSIPLGSRDMLLISFSLGLIVAFIKYVFSGLMSAEEFLDEAIDGTKSAITGGIIIILAVTLGDMVQVAAPEGLGGAKYIAAIAKGNIYPSILPFATFFICGAMSFSLGTSFGTWGIMMPLIMPIALTAGVNPFLAVAAVLSGGTFGDHCSPISDTTVMSSIGAGCEHMDHVNTQLPYALTVASIASVFFLVAGFIV</sequence>
<feature type="transmembrane region" description="Helical" evidence="6">
    <location>
        <begin position="29"/>
        <end position="55"/>
    </location>
</feature>
<dbReference type="GO" id="GO:0005886">
    <property type="term" value="C:plasma membrane"/>
    <property type="evidence" value="ECO:0007669"/>
    <property type="project" value="UniProtKB-SubCell"/>
</dbReference>
<accession>L0K525</accession>
<evidence type="ECO:0000256" key="3">
    <source>
        <dbReference type="ARBA" id="ARBA00022692"/>
    </source>
</evidence>
<organism evidence="8 9">
    <name type="scientific">Halobacteroides halobius (strain ATCC 35273 / DSM 5150 / MD-1)</name>
    <dbReference type="NCBI Taxonomy" id="748449"/>
    <lineage>
        <taxon>Bacteria</taxon>
        <taxon>Bacillati</taxon>
        <taxon>Bacillota</taxon>
        <taxon>Clostridia</taxon>
        <taxon>Halanaerobiales</taxon>
        <taxon>Halobacteroidaceae</taxon>
        <taxon>Halobacteroides</taxon>
    </lineage>
</organism>
<evidence type="ECO:0000256" key="6">
    <source>
        <dbReference type="SAM" id="Phobius"/>
    </source>
</evidence>
<dbReference type="eggNOG" id="COG1757">
    <property type="taxonomic scope" value="Bacteria"/>
</dbReference>
<protein>
    <submittedName>
        <fullName evidence="8">Na+/H+ antiporter</fullName>
    </submittedName>
</protein>
<keyword evidence="3 6" id="KW-0812">Transmembrane</keyword>
<evidence type="ECO:0000313" key="8">
    <source>
        <dbReference type="EMBL" id="AGB40357.1"/>
    </source>
</evidence>
<keyword evidence="9" id="KW-1185">Reference proteome</keyword>
<keyword evidence="5 6" id="KW-0472">Membrane</keyword>
<keyword evidence="4 6" id="KW-1133">Transmembrane helix</keyword>
<gene>
    <name evidence="8" type="ordered locus">Halha_0354</name>
</gene>
<evidence type="ECO:0000256" key="5">
    <source>
        <dbReference type="ARBA" id="ARBA00023136"/>
    </source>
</evidence>
<keyword evidence="2" id="KW-1003">Cell membrane</keyword>
<feature type="transmembrane region" description="Helical" evidence="6">
    <location>
        <begin position="75"/>
        <end position="101"/>
    </location>
</feature>
<dbReference type="AlphaFoldDB" id="L0K525"/>
<feature type="transmembrane region" description="Helical" evidence="6">
    <location>
        <begin position="6"/>
        <end position="22"/>
    </location>
</feature>
<dbReference type="PANTHER" id="PTHR43478:SF1">
    <property type="entry name" value="NA+_H+ ANTIPORTER NHAC-LIKE C-TERMINAL DOMAIN-CONTAINING PROTEIN"/>
    <property type="match status" value="1"/>
</dbReference>
<dbReference type="KEGG" id="hhl:Halha_0354"/>
<name>L0K525_HALHC</name>
<evidence type="ECO:0000259" key="7">
    <source>
        <dbReference type="Pfam" id="PF03553"/>
    </source>
</evidence>
<dbReference type="OrthoDB" id="9762978at2"/>
<feature type="transmembrane region" description="Helical" evidence="6">
    <location>
        <begin position="479"/>
        <end position="497"/>
    </location>
</feature>
<feature type="transmembrane region" description="Helical" evidence="6">
    <location>
        <begin position="422"/>
        <end position="442"/>
    </location>
</feature>
<dbReference type="PANTHER" id="PTHR43478">
    <property type="entry name" value="NA+/H+ ANTIPORTER-RELATED"/>
    <property type="match status" value="1"/>
</dbReference>
<dbReference type="Proteomes" id="UP000010880">
    <property type="component" value="Chromosome"/>
</dbReference>
<feature type="transmembrane region" description="Helical" evidence="6">
    <location>
        <begin position="350"/>
        <end position="369"/>
    </location>
</feature>
<dbReference type="Pfam" id="PF03553">
    <property type="entry name" value="Na_H_antiporter"/>
    <property type="match status" value="1"/>
</dbReference>
<evidence type="ECO:0000256" key="2">
    <source>
        <dbReference type="ARBA" id="ARBA00022475"/>
    </source>
</evidence>
<feature type="transmembrane region" description="Helical" evidence="6">
    <location>
        <begin position="212"/>
        <end position="231"/>
    </location>
</feature>
<dbReference type="HOGENOM" id="CLU_018751_1_0_9"/>
<evidence type="ECO:0000313" key="9">
    <source>
        <dbReference type="Proteomes" id="UP000010880"/>
    </source>
</evidence>
<proteinExistence type="predicted"/>
<evidence type="ECO:0000256" key="4">
    <source>
        <dbReference type="ARBA" id="ARBA00022989"/>
    </source>
</evidence>
<dbReference type="STRING" id="748449.Halha_0354"/>
<reference evidence="9" key="1">
    <citation type="submission" date="2012-02" db="EMBL/GenBank/DDBJ databases">
        <title>The complete genome of Halobacteroides halobius DSM 5150.</title>
        <authorList>
            <person name="Lucas S."/>
            <person name="Copeland A."/>
            <person name="Lapidus A."/>
            <person name="Glavina del Rio T."/>
            <person name="Dalin E."/>
            <person name="Tice H."/>
            <person name="Bruce D."/>
            <person name="Goodwin L."/>
            <person name="Pitluck S."/>
            <person name="Peters L."/>
            <person name="Mikhailova N."/>
            <person name="Gu W."/>
            <person name="Kyrpides N."/>
            <person name="Mavromatis K."/>
            <person name="Ivanova N."/>
            <person name="Brettin T."/>
            <person name="Detter J.C."/>
            <person name="Han C."/>
            <person name="Larimer F."/>
            <person name="Land M."/>
            <person name="Hauser L."/>
            <person name="Markowitz V."/>
            <person name="Cheng J.-F."/>
            <person name="Hugenholtz P."/>
            <person name="Woyke T."/>
            <person name="Wu D."/>
            <person name="Tindall B."/>
            <person name="Pomrenke H."/>
            <person name="Brambilla E."/>
            <person name="Klenk H.-P."/>
            <person name="Eisen J.A."/>
        </authorList>
    </citation>
    <scope>NUCLEOTIDE SEQUENCE [LARGE SCALE GENOMIC DNA]</scope>
    <source>
        <strain evidence="9">ATCC 35273 / DSM 5150 / MD-1</strain>
    </source>
</reference>
<comment type="subcellular location">
    <subcellularLocation>
        <location evidence="1">Cell membrane</location>
        <topology evidence="1">Multi-pass membrane protein</topology>
    </subcellularLocation>
</comment>
<dbReference type="PATRIC" id="fig|748449.3.peg.334"/>
<feature type="transmembrane region" description="Helical" evidence="6">
    <location>
        <begin position="312"/>
        <end position="330"/>
    </location>
</feature>
<feature type="transmembrane region" description="Helical" evidence="6">
    <location>
        <begin position="389"/>
        <end position="410"/>
    </location>
</feature>
<feature type="domain" description="Na+/H+ antiporter NhaC-like C-terminal" evidence="7">
    <location>
        <begin position="177"/>
        <end position="496"/>
    </location>
</feature>
<evidence type="ECO:0000256" key="1">
    <source>
        <dbReference type="ARBA" id="ARBA00004651"/>
    </source>
</evidence>
<dbReference type="EMBL" id="CP003359">
    <property type="protein sequence ID" value="AGB40357.1"/>
    <property type="molecule type" value="Genomic_DNA"/>
</dbReference>
<feature type="transmembrane region" description="Helical" evidence="6">
    <location>
        <begin position="270"/>
        <end position="292"/>
    </location>
</feature>
<dbReference type="RefSeq" id="WP_015326083.1">
    <property type="nucleotide sequence ID" value="NC_019978.1"/>
</dbReference>